<dbReference type="RefSeq" id="WP_068210490.1">
    <property type="nucleotide sequence ID" value="NZ_CP013355.1"/>
</dbReference>
<dbReference type="Pfam" id="PF15869">
    <property type="entry name" value="TolB_like"/>
    <property type="match status" value="1"/>
</dbReference>
<proteinExistence type="predicted"/>
<dbReference type="SUPFAM" id="SSF75011">
    <property type="entry name" value="3-carboxy-cis,cis-mucoante lactonizing enzyme"/>
    <property type="match status" value="1"/>
</dbReference>
<evidence type="ECO:0000313" key="2">
    <source>
        <dbReference type="Proteomes" id="UP000059672"/>
    </source>
</evidence>
<sequence>MRVFLITIISLCLISCKKSNQIIISNNIKTFSQFPKESKIAFKNLVEFKLGNPRQIKVIDSTLILGNYASGQEYYLHNYSLSTGKFSIPYIRKGRDKNEIIGLATIGFSDNYLWLNDFTGKKMMLIDKDKVIKDSIINLAKISFNTNRNYRSILIDNLQIIATGNKKSKFKVQIIDLTTGNINEEFGELKFFSEGLPLDIINQATYSQTLIKPTKDKLVLAYTHTDIIEIFDLKTKKSISLHGPEKFDSTFKIFRNVWFENEKTRVAFIDGTATNKYIYLLYSGKNFSNENAYKGNYLFVYDWDMNPIKKVKLDIEVYQICITNDDKTIYSYDENTKHIVYADIN</sequence>
<evidence type="ECO:0008006" key="3">
    <source>
        <dbReference type="Google" id="ProtNLM"/>
    </source>
</evidence>
<evidence type="ECO:0000313" key="1">
    <source>
        <dbReference type="EMBL" id="AMC11875.1"/>
    </source>
</evidence>
<keyword evidence="2" id="KW-1185">Reference proteome</keyword>
<dbReference type="OrthoDB" id="1047112at2"/>
<reference evidence="2" key="1">
    <citation type="submission" date="2015-12" db="EMBL/GenBank/DDBJ databases">
        <title>Complete genome sequence of Lutibacter profundus strain LP1.</title>
        <authorList>
            <person name="Wissuwa J."/>
            <person name="Le Moine Bauer S."/>
            <person name="Stokke R."/>
            <person name="Dahle H."/>
            <person name="Steen I.H."/>
        </authorList>
    </citation>
    <scope>NUCLEOTIDE SEQUENCE [LARGE SCALE GENOMIC DNA]</scope>
    <source>
        <strain evidence="2">LP1</strain>
    </source>
</reference>
<protein>
    <recommendedName>
        <fullName evidence="3">TolB-like 6-blade propeller-like</fullName>
    </recommendedName>
</protein>
<name>A0A109RP67_9FLAO</name>
<dbReference type="KEGG" id="lut:Lupro_11630"/>
<reference evidence="1 2" key="2">
    <citation type="journal article" date="2016" name="Int. J. Syst. Evol. Microbiol.">
        <title>Lutibacter profundi sp. nov., isolated from a deep-sea hydrothermal system on the Arctic Mid-Ocean Ridge and emended description of the genus Lutibacter.</title>
        <authorList>
            <person name="Le Moine Bauer S."/>
            <person name="Roalkvam I."/>
            <person name="Steen I.H."/>
            <person name="Dahle H."/>
        </authorList>
    </citation>
    <scope>NUCLEOTIDE SEQUENCE [LARGE SCALE GENOMIC DNA]</scope>
    <source>
        <strain evidence="1 2">LP1</strain>
    </source>
</reference>
<dbReference type="EMBL" id="CP013355">
    <property type="protein sequence ID" value="AMC11875.1"/>
    <property type="molecule type" value="Genomic_DNA"/>
</dbReference>
<dbReference type="AlphaFoldDB" id="A0A109RP67"/>
<organism evidence="1 2">
    <name type="scientific">Lutibacter profundi</name>
    <dbReference type="NCBI Taxonomy" id="1622118"/>
    <lineage>
        <taxon>Bacteria</taxon>
        <taxon>Pseudomonadati</taxon>
        <taxon>Bacteroidota</taxon>
        <taxon>Flavobacteriia</taxon>
        <taxon>Flavobacteriales</taxon>
        <taxon>Flavobacteriaceae</taxon>
        <taxon>Lutibacter</taxon>
    </lineage>
</organism>
<dbReference type="STRING" id="1622118.Lupro_11630"/>
<dbReference type="Proteomes" id="UP000059672">
    <property type="component" value="Chromosome"/>
</dbReference>
<gene>
    <name evidence="1" type="ORF">Lupro_11630</name>
</gene>
<accession>A0A109RP67</accession>